<name>A0A540R5E5_9CORY</name>
<dbReference type="InterPro" id="IPR010359">
    <property type="entry name" value="IrrE_HExxH"/>
</dbReference>
<evidence type="ECO:0000259" key="2">
    <source>
        <dbReference type="Pfam" id="PF06114"/>
    </source>
</evidence>
<accession>A0A540R5E5</accession>
<organism evidence="3 4">
    <name type="scientific">Corynebacterium phoceense</name>
    <dbReference type="NCBI Taxonomy" id="1686286"/>
    <lineage>
        <taxon>Bacteria</taxon>
        <taxon>Bacillati</taxon>
        <taxon>Actinomycetota</taxon>
        <taxon>Actinomycetes</taxon>
        <taxon>Mycobacteriales</taxon>
        <taxon>Corynebacteriaceae</taxon>
        <taxon>Corynebacterium</taxon>
    </lineage>
</organism>
<evidence type="ECO:0000313" key="4">
    <source>
        <dbReference type="Proteomes" id="UP000318080"/>
    </source>
</evidence>
<dbReference type="PANTHER" id="PTHR43236">
    <property type="entry name" value="ANTITOXIN HIGA1"/>
    <property type="match status" value="1"/>
</dbReference>
<protein>
    <submittedName>
        <fullName evidence="3">ImmA/IrrE family metallo-endopeptidase</fullName>
    </submittedName>
</protein>
<feature type="domain" description="IrrE N-terminal-like" evidence="2">
    <location>
        <begin position="167"/>
        <end position="221"/>
    </location>
</feature>
<dbReference type="PANTHER" id="PTHR43236:SF1">
    <property type="entry name" value="BLL7220 PROTEIN"/>
    <property type="match status" value="1"/>
</dbReference>
<keyword evidence="4" id="KW-1185">Reference proteome</keyword>
<feature type="compositionally biased region" description="Polar residues" evidence="1">
    <location>
        <begin position="247"/>
        <end position="260"/>
    </location>
</feature>
<feature type="region of interest" description="Disordered" evidence="1">
    <location>
        <begin position="208"/>
        <end position="268"/>
    </location>
</feature>
<reference evidence="3 4" key="1">
    <citation type="submission" date="2019-06" db="EMBL/GenBank/DDBJ databases">
        <title>Draft genome of C. phoceense Strain 272.</title>
        <authorList>
            <person name="Pacheco L.G.C."/>
            <person name="Barberis C.M."/>
            <person name="Almuzara M.N."/>
            <person name="Traglia G.M."/>
            <person name="Santos C.S."/>
            <person name="Rocha D.J.P.G."/>
            <person name="Aguiar E.R.G.R."/>
            <person name="Vay C.A."/>
        </authorList>
    </citation>
    <scope>NUCLEOTIDE SEQUENCE [LARGE SCALE GENOMIC DNA]</scope>
    <source>
        <strain evidence="3 4">272</strain>
    </source>
</reference>
<dbReference type="InterPro" id="IPR052345">
    <property type="entry name" value="Rad_response_metalloprotease"/>
</dbReference>
<dbReference type="Pfam" id="PF06114">
    <property type="entry name" value="Peptidase_M78"/>
    <property type="match status" value="1"/>
</dbReference>
<evidence type="ECO:0000313" key="3">
    <source>
        <dbReference type="EMBL" id="TQE42963.1"/>
    </source>
</evidence>
<dbReference type="EMBL" id="VHIR01000014">
    <property type="protein sequence ID" value="TQE42963.1"/>
    <property type="molecule type" value="Genomic_DNA"/>
</dbReference>
<gene>
    <name evidence="3" type="ORF">EJK80_09425</name>
</gene>
<dbReference type="Proteomes" id="UP000318080">
    <property type="component" value="Unassembled WGS sequence"/>
</dbReference>
<feature type="compositionally biased region" description="Polar residues" evidence="1">
    <location>
        <begin position="224"/>
        <end position="240"/>
    </location>
</feature>
<proteinExistence type="predicted"/>
<dbReference type="Gene3D" id="1.10.10.2910">
    <property type="match status" value="1"/>
</dbReference>
<sequence length="355" mass="39339">MLSFTRLDTARTFRGLSTEEACTRLGLDIRQWQSFEADGAPVALAEQLTIALGFRQSFFYRPALSDASQARGAFRAKARVSSRTRQAARASSLIGTEVYHWVRAHFSLPALDVPDLSNETPQMAAQLLRSMWNLGTRPAPNLVQLCESRGISVAGLGLEDLLEETHEPVDAFSLWDDGRPYIFTARRRSPEGERFTLAHELGRLVMHPNDPTTPEAESEADALPQNSSFRTRRASNTFPTTHRWRGCSSSKPPFASQPSQPHGACTKSVVAQTGTTRSSIAFSRCADSAPLNLAVVPFTNARASLTRSQATISIRFTIWRLSLAFPPNWPAVSRSKYAFRWSSLAPRRVTVQYPA</sequence>
<evidence type="ECO:0000256" key="1">
    <source>
        <dbReference type="SAM" id="MobiDB-lite"/>
    </source>
</evidence>
<dbReference type="AlphaFoldDB" id="A0A540R5E5"/>
<comment type="caution">
    <text evidence="3">The sequence shown here is derived from an EMBL/GenBank/DDBJ whole genome shotgun (WGS) entry which is preliminary data.</text>
</comment>